<sequence length="327" mass="34427">MRTDLALDALRSFRSALVEPDDFDAFWRRTLDAAADGAPPVTATEVDAGLPLVRVRDVRFPGFGGEPVAAWLVTPASADPAAPLPVVVEYPGYGSGRGTPIEHLWVAAAGWAHLVVDARGQGAGRLSRVGVTPDPHGAGPAYPGVATRGIEAPETYYYRRLIADAVRAVDAVAELPGLDPARIAVFGGSQGGALATAAAALRPDVRGAVALVPFLSDAFRASSLTDEAPYVEIARYLATQRHRVADVERTLSYVDGVAFSRRVRTRIHRTVGLMDAICPPSTVFAAHNASGGDASIDVWPYNGHEGGGVEDRVRALEALRPVLAARG</sequence>
<dbReference type="AlphaFoldDB" id="A0A225CLP8"/>
<gene>
    <name evidence="4" type="ORF">B5P24_04585</name>
</gene>
<dbReference type="PANTHER" id="PTHR40111">
    <property type="entry name" value="CEPHALOSPORIN-C DEACETYLASE"/>
    <property type="match status" value="1"/>
</dbReference>
<dbReference type="EMBL" id="MZMQ01000001">
    <property type="protein sequence ID" value="OQJ62334.1"/>
    <property type="molecule type" value="Genomic_DNA"/>
</dbReference>
<keyword evidence="5" id="KW-1185">Reference proteome</keyword>
<dbReference type="RefSeq" id="WP_094126785.1">
    <property type="nucleotide sequence ID" value="NZ_CP040788.1"/>
</dbReference>
<accession>A0A225CLP8</accession>
<dbReference type="InterPro" id="IPR039069">
    <property type="entry name" value="CE7"/>
</dbReference>
<evidence type="ECO:0000256" key="1">
    <source>
        <dbReference type="PIRSR" id="PIRSR639069-1"/>
    </source>
</evidence>
<comment type="caution">
    <text evidence="4">The sequence shown here is derived from an EMBL/GenBank/DDBJ whole genome shotgun (WGS) entry which is preliminary data.</text>
</comment>
<name>A0A225CLP8_9MICO</name>
<evidence type="ECO:0000256" key="2">
    <source>
        <dbReference type="PIRSR" id="PIRSR639069-2"/>
    </source>
</evidence>
<dbReference type="InterPro" id="IPR008391">
    <property type="entry name" value="AXE1_dom"/>
</dbReference>
<feature type="domain" description="Acetyl xylan esterase" evidence="3">
    <location>
        <begin position="3"/>
        <end position="311"/>
    </location>
</feature>
<evidence type="ECO:0000259" key="3">
    <source>
        <dbReference type="Pfam" id="PF05448"/>
    </source>
</evidence>
<dbReference type="Pfam" id="PF05448">
    <property type="entry name" value="AXE1"/>
    <property type="match status" value="1"/>
</dbReference>
<dbReference type="Gene3D" id="3.40.50.1820">
    <property type="entry name" value="alpha/beta hydrolase"/>
    <property type="match status" value="1"/>
</dbReference>
<dbReference type="Proteomes" id="UP000215316">
    <property type="component" value="Unassembled WGS sequence"/>
</dbReference>
<dbReference type="GO" id="GO:0052689">
    <property type="term" value="F:carboxylic ester hydrolase activity"/>
    <property type="evidence" value="ECO:0007669"/>
    <property type="project" value="TreeGrafter"/>
</dbReference>
<dbReference type="InterPro" id="IPR029058">
    <property type="entry name" value="AB_hydrolase_fold"/>
</dbReference>
<feature type="active site" description="Nucleophile" evidence="1">
    <location>
        <position position="189"/>
    </location>
</feature>
<organism evidence="4 5">
    <name type="scientific">Clavibacter tessellarius</name>
    <dbReference type="NCBI Taxonomy" id="31965"/>
    <lineage>
        <taxon>Bacteria</taxon>
        <taxon>Bacillati</taxon>
        <taxon>Actinomycetota</taxon>
        <taxon>Actinomycetes</taxon>
        <taxon>Micrococcales</taxon>
        <taxon>Microbacteriaceae</taxon>
        <taxon>Clavibacter</taxon>
    </lineage>
</organism>
<dbReference type="SUPFAM" id="SSF53474">
    <property type="entry name" value="alpha/beta-Hydrolases"/>
    <property type="match status" value="1"/>
</dbReference>
<dbReference type="OrthoDB" id="9770528at2"/>
<dbReference type="PANTHER" id="PTHR40111:SF1">
    <property type="entry name" value="CEPHALOSPORIN-C DEACETYLASE"/>
    <property type="match status" value="1"/>
</dbReference>
<reference evidence="4" key="1">
    <citation type="submission" date="2017-08" db="EMBL/GenBank/DDBJ databases">
        <title>Genomes of multiple Clavibacter strains from different subspecies.</title>
        <authorList>
            <person name="Yuan X.-K."/>
            <person name="Li X.-S."/>
            <person name="Nie J."/>
            <person name="De Boer S.H."/>
        </authorList>
    </citation>
    <scope>NUCLEOTIDE SEQUENCE [LARGE SCALE GENOMIC DNA]</scope>
    <source>
        <strain evidence="4">ATCC 33566</strain>
    </source>
</reference>
<feature type="active site" description="Charge relay system" evidence="1">
    <location>
        <position position="304"/>
    </location>
</feature>
<protein>
    <recommendedName>
        <fullName evidence="3">Acetyl xylan esterase domain-containing protein</fullName>
    </recommendedName>
</protein>
<feature type="active site" description="Charge relay system" evidence="1">
    <location>
        <position position="275"/>
    </location>
</feature>
<evidence type="ECO:0000313" key="4">
    <source>
        <dbReference type="EMBL" id="OQJ62334.1"/>
    </source>
</evidence>
<dbReference type="GO" id="GO:0005976">
    <property type="term" value="P:polysaccharide metabolic process"/>
    <property type="evidence" value="ECO:0007669"/>
    <property type="project" value="TreeGrafter"/>
</dbReference>
<feature type="binding site" evidence="2">
    <location>
        <position position="93"/>
    </location>
    <ligand>
        <name>substrate</name>
    </ligand>
</feature>
<evidence type="ECO:0000313" key="5">
    <source>
        <dbReference type="Proteomes" id="UP000215316"/>
    </source>
</evidence>
<proteinExistence type="predicted"/>